<dbReference type="SUPFAM" id="SSF52540">
    <property type="entry name" value="P-loop containing nucleoside triphosphate hydrolases"/>
    <property type="match status" value="1"/>
</dbReference>
<sequence>AIKTVSEKDLQNLANISGPNVTIEDWMVGLGRCGKECLKDIQTFAPKSDSPVDRVPPLMLSRCMRGGKTTFLVYLFELVKAEPGYLPIFISFNGFFGIQRKRGESRLQTILRAIAVTLLPATPTDTQSVSCDEDTLCDHLERQNGIIVLMIDELNLLVPKGTTDNEVASFLRRVFLSRENRYLVFTTHEPFDGSQIAEYTGGKYSCVAPQLEAAVQLPSQGDAKWILCYAAQMCSYLNQLELADWINRLQTDASDPLSGKGWEVLVVLAVAFRCLEAMARGHAGHPLLGLPPKPNIQECYFWDVPPEVSTLDEALEWWARQDIPPTFPFVAVLNPLCSTFEMFDCILLYQRQELGVRHVRGFQQKAGRTYPDKAARQDVDSVWMQGKAAENRRSEQALNWTLPSAGEIREFLGASLRDLFPKELDT</sequence>
<dbReference type="OrthoDB" id="426852at2759"/>
<protein>
    <submittedName>
        <fullName evidence="1">Blh protein</fullName>
    </submittedName>
</protein>
<evidence type="ECO:0000313" key="2">
    <source>
        <dbReference type="Proteomes" id="UP000601435"/>
    </source>
</evidence>
<dbReference type="InterPro" id="IPR027417">
    <property type="entry name" value="P-loop_NTPase"/>
</dbReference>
<dbReference type="AlphaFoldDB" id="A0A813AGZ4"/>
<accession>A0A813AGZ4</accession>
<comment type="caution">
    <text evidence="1">The sequence shown here is derived from an EMBL/GenBank/DDBJ whole genome shotgun (WGS) entry which is preliminary data.</text>
</comment>
<gene>
    <name evidence="1" type="primary">blh</name>
    <name evidence="1" type="ORF">SNEC2469_LOCUS27911</name>
</gene>
<organism evidence="1 2">
    <name type="scientific">Symbiodinium necroappetens</name>
    <dbReference type="NCBI Taxonomy" id="1628268"/>
    <lineage>
        <taxon>Eukaryota</taxon>
        <taxon>Sar</taxon>
        <taxon>Alveolata</taxon>
        <taxon>Dinophyceae</taxon>
        <taxon>Suessiales</taxon>
        <taxon>Symbiodiniaceae</taxon>
        <taxon>Symbiodinium</taxon>
    </lineage>
</organism>
<dbReference type="EMBL" id="CAJNJA010059651">
    <property type="protein sequence ID" value="CAE7868340.1"/>
    <property type="molecule type" value="Genomic_DNA"/>
</dbReference>
<proteinExistence type="predicted"/>
<feature type="non-terminal residue" evidence="1">
    <location>
        <position position="1"/>
    </location>
</feature>
<evidence type="ECO:0000313" key="1">
    <source>
        <dbReference type="EMBL" id="CAE7868340.1"/>
    </source>
</evidence>
<dbReference type="Proteomes" id="UP000601435">
    <property type="component" value="Unassembled WGS sequence"/>
</dbReference>
<keyword evidence="2" id="KW-1185">Reference proteome</keyword>
<reference evidence="1" key="1">
    <citation type="submission" date="2021-02" db="EMBL/GenBank/DDBJ databases">
        <authorList>
            <person name="Dougan E. K."/>
            <person name="Rhodes N."/>
            <person name="Thang M."/>
            <person name="Chan C."/>
        </authorList>
    </citation>
    <scope>NUCLEOTIDE SEQUENCE</scope>
</reference>
<name>A0A813AGZ4_9DINO</name>